<evidence type="ECO:0000313" key="4">
    <source>
        <dbReference type="Proteomes" id="UP000076878"/>
    </source>
</evidence>
<dbReference type="SUPFAM" id="SSF53335">
    <property type="entry name" value="S-adenosyl-L-methionine-dependent methyltransferases"/>
    <property type="match status" value="1"/>
</dbReference>
<evidence type="ECO:0000313" key="2">
    <source>
        <dbReference type="EMBL" id="CZQ84722.1"/>
    </source>
</evidence>
<sequence>MKKYPRTEKYASDCVSANWMGPNPLWLLEELCEHMELKPGMKVLDMGCGKGLTSVFLAKEFGVTVFANDLWISATENLKRFEEAGVADLVFPIHAEAHALPYAEGFFDAAIAIDSYHYYGADEAYFPCTYAKLVKPGGQFGIVVPGLTHEFEKGYPDTLKEHWEGEMFSFHSKGWWRHLWEKTGIVEITACYDMEGPKEIWRPWAKWAKANLGFNDVEFLDSDTNDDIALIVMSATKQQNRLISGSSPCGSI</sequence>
<evidence type="ECO:0000313" key="3">
    <source>
        <dbReference type="EMBL" id="SEJ61255.1"/>
    </source>
</evidence>
<dbReference type="GO" id="GO:0008168">
    <property type="term" value="F:methyltransferase activity"/>
    <property type="evidence" value="ECO:0007669"/>
    <property type="project" value="UniProtKB-KW"/>
</dbReference>
<dbReference type="InterPro" id="IPR029063">
    <property type="entry name" value="SAM-dependent_MTases_sf"/>
</dbReference>
<keyword evidence="2" id="KW-0489">Methyltransferase</keyword>
<dbReference type="EMBL" id="FNYT01000019">
    <property type="protein sequence ID" value="SEJ61255.1"/>
    <property type="molecule type" value="Genomic_DNA"/>
</dbReference>
<dbReference type="CDD" id="cd02440">
    <property type="entry name" value="AdoMet_MTases"/>
    <property type="match status" value="1"/>
</dbReference>
<evidence type="ECO:0000259" key="1">
    <source>
        <dbReference type="Pfam" id="PF13649"/>
    </source>
</evidence>
<organism evidence="2 4">
    <name type="scientific">Trichococcus ilyis</name>
    <dbReference type="NCBI Taxonomy" id="640938"/>
    <lineage>
        <taxon>Bacteria</taxon>
        <taxon>Bacillati</taxon>
        <taxon>Bacillota</taxon>
        <taxon>Bacilli</taxon>
        <taxon>Lactobacillales</taxon>
        <taxon>Carnobacteriaceae</taxon>
        <taxon>Trichococcus</taxon>
    </lineage>
</organism>
<feature type="domain" description="Methyltransferase" evidence="1">
    <location>
        <begin position="43"/>
        <end position="138"/>
    </location>
</feature>
<keyword evidence="5" id="KW-1185">Reference proteome</keyword>
<dbReference type="Gene3D" id="3.40.50.150">
    <property type="entry name" value="Vaccinia Virus protein VP39"/>
    <property type="match status" value="1"/>
</dbReference>
<dbReference type="Proteomes" id="UP000076878">
    <property type="component" value="Unassembled WGS sequence"/>
</dbReference>
<proteinExistence type="predicted"/>
<dbReference type="InterPro" id="IPR050447">
    <property type="entry name" value="Erg6_SMT_methyltransf"/>
</dbReference>
<protein>
    <submittedName>
        <fullName evidence="3">Methyltransferase domain-containing protein</fullName>
    </submittedName>
    <submittedName>
        <fullName evidence="2">Methyltransferase type 11</fullName>
    </submittedName>
</protein>
<reference evidence="2 4" key="1">
    <citation type="submission" date="2016-02" db="EMBL/GenBank/DDBJ databases">
        <authorList>
            <person name="Wen L."/>
            <person name="He K."/>
            <person name="Yang H."/>
        </authorList>
    </citation>
    <scope>NUCLEOTIDE SEQUENCE [LARGE SCALE GENOMIC DNA]</scope>
    <source>
        <strain evidence="2">Trichococcus_R210</strain>
    </source>
</reference>
<keyword evidence="2" id="KW-0808">Transferase</keyword>
<dbReference type="GO" id="GO:0032259">
    <property type="term" value="P:methylation"/>
    <property type="evidence" value="ECO:0007669"/>
    <property type="project" value="UniProtKB-KW"/>
</dbReference>
<dbReference type="RefSeq" id="WP_068621003.1">
    <property type="nucleotide sequence ID" value="NZ_FJNB01000002.1"/>
</dbReference>
<dbReference type="EMBL" id="FJNB01000002">
    <property type="protein sequence ID" value="CZQ84722.1"/>
    <property type="molecule type" value="Genomic_DNA"/>
</dbReference>
<accession>A0A143YBK3</accession>
<dbReference type="STRING" id="640938.TR210_385"/>
<dbReference type="Proteomes" id="UP000199280">
    <property type="component" value="Unassembled WGS sequence"/>
</dbReference>
<evidence type="ECO:0000313" key="5">
    <source>
        <dbReference type="Proteomes" id="UP000199280"/>
    </source>
</evidence>
<dbReference type="PANTHER" id="PTHR44068">
    <property type="entry name" value="ZGC:194242"/>
    <property type="match status" value="1"/>
</dbReference>
<reference evidence="3 5" key="2">
    <citation type="submission" date="2016-10" db="EMBL/GenBank/DDBJ databases">
        <authorList>
            <person name="Varghese N."/>
            <person name="Submissions S."/>
        </authorList>
    </citation>
    <scope>NUCLEOTIDE SEQUENCE [LARGE SCALE GENOMIC DNA]</scope>
    <source>
        <strain evidence="3 5">DSM 22150</strain>
    </source>
</reference>
<dbReference type="OrthoDB" id="9791837at2"/>
<dbReference type="AlphaFoldDB" id="A0A143YBK3"/>
<name>A0A143YBK3_9LACT</name>
<gene>
    <name evidence="3" type="ORF">SAMN05216375_11933</name>
    <name evidence="2" type="ORF">TR210_385</name>
</gene>
<dbReference type="Pfam" id="PF13649">
    <property type="entry name" value="Methyltransf_25"/>
    <property type="match status" value="1"/>
</dbReference>
<dbReference type="PANTHER" id="PTHR44068:SF11">
    <property type="entry name" value="GERANYL DIPHOSPHATE 2-C-METHYLTRANSFERASE"/>
    <property type="match status" value="1"/>
</dbReference>
<dbReference type="InterPro" id="IPR041698">
    <property type="entry name" value="Methyltransf_25"/>
</dbReference>